<evidence type="ECO:0000256" key="3">
    <source>
        <dbReference type="ARBA" id="ARBA00022679"/>
    </source>
</evidence>
<accession>A0A5A7PGS4</accession>
<dbReference type="GO" id="GO:0005524">
    <property type="term" value="F:ATP binding"/>
    <property type="evidence" value="ECO:0007669"/>
    <property type="project" value="UniProtKB-KW"/>
</dbReference>
<dbReference type="Gene3D" id="3.30.70.560">
    <property type="entry name" value="7,8-Dihydro-6-hydroxymethylpterin-pyrophosphokinase HPPK"/>
    <property type="match status" value="1"/>
</dbReference>
<dbReference type="OrthoDB" id="615426at2759"/>
<dbReference type="InterPro" id="IPR000489">
    <property type="entry name" value="Pterin-binding_dom"/>
</dbReference>
<organism evidence="10 11">
    <name type="scientific">Striga asiatica</name>
    <name type="common">Asiatic witchweed</name>
    <name type="synonym">Buchnera asiatica</name>
    <dbReference type="NCBI Taxonomy" id="4170"/>
    <lineage>
        <taxon>Eukaryota</taxon>
        <taxon>Viridiplantae</taxon>
        <taxon>Streptophyta</taxon>
        <taxon>Embryophyta</taxon>
        <taxon>Tracheophyta</taxon>
        <taxon>Spermatophyta</taxon>
        <taxon>Magnoliopsida</taxon>
        <taxon>eudicotyledons</taxon>
        <taxon>Gunneridae</taxon>
        <taxon>Pentapetalae</taxon>
        <taxon>asterids</taxon>
        <taxon>lamiids</taxon>
        <taxon>Lamiales</taxon>
        <taxon>Orobanchaceae</taxon>
        <taxon>Buchnereae</taxon>
        <taxon>Striga</taxon>
    </lineage>
</organism>
<dbReference type="InterPro" id="IPR035907">
    <property type="entry name" value="Hppk_sf"/>
</dbReference>
<dbReference type="GO" id="GO:0004156">
    <property type="term" value="F:dihydropteroate synthase activity"/>
    <property type="evidence" value="ECO:0007669"/>
    <property type="project" value="TreeGrafter"/>
</dbReference>
<keyword evidence="11" id="KW-1185">Reference proteome</keyword>
<evidence type="ECO:0000256" key="6">
    <source>
        <dbReference type="ARBA" id="ARBA00022840"/>
    </source>
</evidence>
<dbReference type="EC" id="2.7.6.3" evidence="2"/>
<sequence>MFLFLHRRKLLYFSFNPRNHDRSKLQRGRSRNRPRKQRWQPDSKLRTRLTAHEKIRHPNNSTRLFIRETEPAYVIHQPHFLNSAVRANTKLGPLKLLQTLKDIERDMGQTAGISPLTDVLVHDTENDDVARFWHDSSGFLGGIFEAWEKWGPRGIMRRVLPVSSGLWDWSEKTWVMGDSFSDGGKFVDVKSVVDRAKSILADGADIIDIGAQSTRPMAEKLSPKQELSRLIPVLDAVMDLPEIEGKLISVDTFYLEVALGSGQTQR</sequence>
<dbReference type="EMBL" id="BKCP01004516">
    <property type="protein sequence ID" value="GER31871.1"/>
    <property type="molecule type" value="Genomic_DNA"/>
</dbReference>
<name>A0A5A7PGS4_STRAF</name>
<evidence type="ECO:0000256" key="7">
    <source>
        <dbReference type="ARBA" id="ARBA00022909"/>
    </source>
</evidence>
<dbReference type="AlphaFoldDB" id="A0A5A7PGS4"/>
<comment type="caution">
    <text evidence="10">The sequence shown here is derived from an EMBL/GenBank/DDBJ whole genome shotgun (WGS) entry which is preliminary data.</text>
</comment>
<dbReference type="GO" id="GO:0003848">
    <property type="term" value="F:2-amino-4-hydroxy-6-hydroxymethyldihydropteridine diphosphokinase activity"/>
    <property type="evidence" value="ECO:0007669"/>
    <property type="project" value="UniProtKB-EC"/>
</dbReference>
<gene>
    <name evidence="10" type="ORF">STAS_07903</name>
</gene>
<evidence type="ECO:0000313" key="11">
    <source>
        <dbReference type="Proteomes" id="UP000325081"/>
    </source>
</evidence>
<dbReference type="Pfam" id="PF01288">
    <property type="entry name" value="HPPK"/>
    <property type="match status" value="1"/>
</dbReference>
<evidence type="ECO:0000256" key="8">
    <source>
        <dbReference type="SAM" id="MobiDB-lite"/>
    </source>
</evidence>
<dbReference type="GO" id="GO:0046654">
    <property type="term" value="P:tetrahydrofolate biosynthetic process"/>
    <property type="evidence" value="ECO:0007669"/>
    <property type="project" value="UniProtKB-UniPathway"/>
</dbReference>
<evidence type="ECO:0000256" key="4">
    <source>
        <dbReference type="ARBA" id="ARBA00022741"/>
    </source>
</evidence>
<dbReference type="PROSITE" id="PS50972">
    <property type="entry name" value="PTERIN_BINDING"/>
    <property type="match status" value="1"/>
</dbReference>
<feature type="region of interest" description="Disordered" evidence="8">
    <location>
        <begin position="21"/>
        <end position="44"/>
    </location>
</feature>
<dbReference type="SUPFAM" id="SSF51717">
    <property type="entry name" value="Dihydropteroate synthetase-like"/>
    <property type="match status" value="1"/>
</dbReference>
<evidence type="ECO:0000256" key="1">
    <source>
        <dbReference type="ARBA" id="ARBA00005051"/>
    </source>
</evidence>
<dbReference type="UniPathway" id="UPA00077">
    <property type="reaction ID" value="UER00155"/>
</dbReference>
<dbReference type="PANTHER" id="PTHR20941:SF1">
    <property type="entry name" value="FOLIC ACID SYNTHESIS PROTEIN FOL1"/>
    <property type="match status" value="1"/>
</dbReference>
<comment type="pathway">
    <text evidence="1">Cofactor biosynthesis; tetrahydrofolate biosynthesis; 2-amino-4-hydroxy-6-hydroxymethyl-7,8-dihydropteridine diphosphate from 7,8-dihydroneopterin triphosphate: step 4/4.</text>
</comment>
<proteinExistence type="predicted"/>
<feature type="compositionally biased region" description="Basic residues" evidence="8">
    <location>
        <begin position="25"/>
        <end position="38"/>
    </location>
</feature>
<dbReference type="Pfam" id="PF00809">
    <property type="entry name" value="Pterin_bind"/>
    <property type="match status" value="1"/>
</dbReference>
<dbReference type="GO" id="GO:0046656">
    <property type="term" value="P:folic acid biosynthetic process"/>
    <property type="evidence" value="ECO:0007669"/>
    <property type="project" value="UniProtKB-KW"/>
</dbReference>
<dbReference type="InterPro" id="IPR045031">
    <property type="entry name" value="DHP_synth-like"/>
</dbReference>
<protein>
    <recommendedName>
        <fullName evidence="2">2-amino-4-hydroxy-6-hydroxymethyldihydropteridine diphosphokinase</fullName>
        <ecNumber evidence="2">2.7.6.3</ecNumber>
    </recommendedName>
</protein>
<dbReference type="PROSITE" id="PS00793">
    <property type="entry name" value="DHPS_2"/>
    <property type="match status" value="1"/>
</dbReference>
<keyword evidence="7" id="KW-0289">Folate biosynthesis</keyword>
<evidence type="ECO:0000256" key="2">
    <source>
        <dbReference type="ARBA" id="ARBA00013253"/>
    </source>
</evidence>
<dbReference type="Proteomes" id="UP000325081">
    <property type="component" value="Unassembled WGS sequence"/>
</dbReference>
<reference evidence="11" key="1">
    <citation type="journal article" date="2019" name="Curr. Biol.">
        <title>Genome Sequence of Striga asiatica Provides Insight into the Evolution of Plant Parasitism.</title>
        <authorList>
            <person name="Yoshida S."/>
            <person name="Kim S."/>
            <person name="Wafula E.K."/>
            <person name="Tanskanen J."/>
            <person name="Kim Y.M."/>
            <person name="Honaas L."/>
            <person name="Yang Z."/>
            <person name="Spallek T."/>
            <person name="Conn C.E."/>
            <person name="Ichihashi Y."/>
            <person name="Cheong K."/>
            <person name="Cui S."/>
            <person name="Der J.P."/>
            <person name="Gundlach H."/>
            <person name="Jiao Y."/>
            <person name="Hori C."/>
            <person name="Ishida J.K."/>
            <person name="Kasahara H."/>
            <person name="Kiba T."/>
            <person name="Kim M.S."/>
            <person name="Koo N."/>
            <person name="Laohavisit A."/>
            <person name="Lee Y.H."/>
            <person name="Lumba S."/>
            <person name="McCourt P."/>
            <person name="Mortimer J.C."/>
            <person name="Mutuku J.M."/>
            <person name="Nomura T."/>
            <person name="Sasaki-Sekimoto Y."/>
            <person name="Seto Y."/>
            <person name="Wang Y."/>
            <person name="Wakatake T."/>
            <person name="Sakakibara H."/>
            <person name="Demura T."/>
            <person name="Yamaguchi S."/>
            <person name="Yoneyama K."/>
            <person name="Manabe R.I."/>
            <person name="Nelson D.C."/>
            <person name="Schulman A.H."/>
            <person name="Timko M.P."/>
            <person name="dePamphilis C.W."/>
            <person name="Choi D."/>
            <person name="Shirasu K."/>
        </authorList>
    </citation>
    <scope>NUCLEOTIDE SEQUENCE [LARGE SCALE GENOMIC DNA]</scope>
    <source>
        <strain evidence="11">cv. UVA1</strain>
    </source>
</reference>
<keyword evidence="4" id="KW-0547">Nucleotide-binding</keyword>
<keyword evidence="5" id="KW-0418">Kinase</keyword>
<dbReference type="InterPro" id="IPR000550">
    <property type="entry name" value="Hppk"/>
</dbReference>
<dbReference type="PANTHER" id="PTHR20941">
    <property type="entry name" value="FOLATE SYNTHESIS PROTEINS"/>
    <property type="match status" value="1"/>
</dbReference>
<dbReference type="Gene3D" id="3.20.20.20">
    <property type="entry name" value="Dihydropteroate synthase-like"/>
    <property type="match status" value="1"/>
</dbReference>
<dbReference type="GO" id="GO:0016301">
    <property type="term" value="F:kinase activity"/>
    <property type="evidence" value="ECO:0007669"/>
    <property type="project" value="UniProtKB-KW"/>
</dbReference>
<evidence type="ECO:0000256" key="5">
    <source>
        <dbReference type="ARBA" id="ARBA00022777"/>
    </source>
</evidence>
<feature type="domain" description="Pterin-binding" evidence="9">
    <location>
        <begin position="161"/>
        <end position="266"/>
    </location>
</feature>
<evidence type="ECO:0000259" key="9">
    <source>
        <dbReference type="PROSITE" id="PS50972"/>
    </source>
</evidence>
<keyword evidence="3" id="KW-0808">Transferase</keyword>
<evidence type="ECO:0000313" key="10">
    <source>
        <dbReference type="EMBL" id="GER31871.1"/>
    </source>
</evidence>
<dbReference type="InterPro" id="IPR011005">
    <property type="entry name" value="Dihydropteroate_synth-like_sf"/>
</dbReference>
<dbReference type="SUPFAM" id="SSF55083">
    <property type="entry name" value="6-hydroxymethyl-7,8-dihydropterin pyrophosphokinase, HPPK"/>
    <property type="match status" value="1"/>
</dbReference>
<keyword evidence="6" id="KW-0067">ATP-binding</keyword>